<organism evidence="1">
    <name type="scientific">Arundo donax</name>
    <name type="common">Giant reed</name>
    <name type="synonym">Donax arundinaceus</name>
    <dbReference type="NCBI Taxonomy" id="35708"/>
    <lineage>
        <taxon>Eukaryota</taxon>
        <taxon>Viridiplantae</taxon>
        <taxon>Streptophyta</taxon>
        <taxon>Embryophyta</taxon>
        <taxon>Tracheophyta</taxon>
        <taxon>Spermatophyta</taxon>
        <taxon>Magnoliopsida</taxon>
        <taxon>Liliopsida</taxon>
        <taxon>Poales</taxon>
        <taxon>Poaceae</taxon>
        <taxon>PACMAD clade</taxon>
        <taxon>Arundinoideae</taxon>
        <taxon>Arundineae</taxon>
        <taxon>Arundo</taxon>
    </lineage>
</organism>
<proteinExistence type="predicted"/>
<name>A0A0A8ZQI8_ARUDO</name>
<reference evidence="1" key="2">
    <citation type="journal article" date="2015" name="Data Brief">
        <title>Shoot transcriptome of the giant reed, Arundo donax.</title>
        <authorList>
            <person name="Barrero R.A."/>
            <person name="Guerrero F.D."/>
            <person name="Moolhuijzen P."/>
            <person name="Goolsby J.A."/>
            <person name="Tidwell J."/>
            <person name="Bellgard S.E."/>
            <person name="Bellgard M.I."/>
        </authorList>
    </citation>
    <scope>NUCLEOTIDE SEQUENCE</scope>
    <source>
        <tissue evidence="1">Shoot tissue taken approximately 20 cm above the soil surface</tissue>
    </source>
</reference>
<evidence type="ECO:0000313" key="1">
    <source>
        <dbReference type="EMBL" id="JAD39973.1"/>
    </source>
</evidence>
<protein>
    <submittedName>
        <fullName evidence="1">Uncharacterized protein</fullName>
    </submittedName>
</protein>
<dbReference type="AlphaFoldDB" id="A0A0A8ZQI8"/>
<dbReference type="EMBL" id="GBRH01257922">
    <property type="protein sequence ID" value="JAD39973.1"/>
    <property type="molecule type" value="Transcribed_RNA"/>
</dbReference>
<reference evidence="1" key="1">
    <citation type="submission" date="2014-09" db="EMBL/GenBank/DDBJ databases">
        <authorList>
            <person name="Magalhaes I.L.F."/>
            <person name="Oliveira U."/>
            <person name="Santos F.R."/>
            <person name="Vidigal T.H.D.A."/>
            <person name="Brescovit A.D."/>
            <person name="Santos A.J."/>
        </authorList>
    </citation>
    <scope>NUCLEOTIDE SEQUENCE</scope>
    <source>
        <tissue evidence="1">Shoot tissue taken approximately 20 cm above the soil surface</tissue>
    </source>
</reference>
<sequence>MIDRILNKTLCSYKGKYIARIQWDS</sequence>
<accession>A0A0A8ZQI8</accession>